<comment type="caution">
    <text evidence="1">The sequence shown here is derived from an EMBL/GenBank/DDBJ whole genome shotgun (WGS) entry which is preliminary data.</text>
</comment>
<proteinExistence type="predicted"/>
<evidence type="ECO:0000313" key="1">
    <source>
        <dbReference type="EMBL" id="RQX05106.1"/>
    </source>
</evidence>
<dbReference type="Proteomes" id="UP000282312">
    <property type="component" value="Unassembled WGS sequence"/>
</dbReference>
<evidence type="ECO:0000313" key="2">
    <source>
        <dbReference type="Proteomes" id="UP000282312"/>
    </source>
</evidence>
<sequence>MTRRISYEGYLAAVALTLVRRHKPVWSWTRWRNVCKCGNELPCRTRHKVPVNRGHWPGEH</sequence>
<protein>
    <submittedName>
        <fullName evidence="1">Uncharacterized protein</fullName>
    </submittedName>
</protein>
<name>A0A3N9WWC5_9ACTN</name>
<dbReference type="EMBL" id="QGSZ01000163">
    <property type="protein sequence ID" value="RQX05106.1"/>
    <property type="molecule type" value="Genomic_DNA"/>
</dbReference>
<organism evidence="1 2">
    <name type="scientific">Micromonospora inaquosa</name>
    <dbReference type="NCBI Taxonomy" id="2203716"/>
    <lineage>
        <taxon>Bacteria</taxon>
        <taxon>Bacillati</taxon>
        <taxon>Actinomycetota</taxon>
        <taxon>Actinomycetes</taxon>
        <taxon>Micromonosporales</taxon>
        <taxon>Micromonosporaceae</taxon>
        <taxon>Micromonospora</taxon>
    </lineage>
</organism>
<dbReference type="AlphaFoldDB" id="A0A3N9WWC5"/>
<reference evidence="1 2" key="1">
    <citation type="submission" date="2018-05" db="EMBL/GenBank/DDBJ databases">
        <title>Micromonospora from Atacama Desert.</title>
        <authorList>
            <person name="Carro L."/>
            <person name="Goodfellow M."/>
            <person name="Klenk H.-P."/>
        </authorList>
    </citation>
    <scope>NUCLEOTIDE SEQUENCE [LARGE SCALE GENOMIC DNA]</scope>
    <source>
        <strain evidence="1 2">LB39</strain>
    </source>
</reference>
<gene>
    <name evidence="1" type="ORF">DLJ59_08170</name>
</gene>
<keyword evidence="2" id="KW-1185">Reference proteome</keyword>
<accession>A0A3N9WWC5</accession>